<comment type="similarity">
    <text evidence="1">Belongs to the bacterial solute-binding protein 1 family.</text>
</comment>
<dbReference type="Proteomes" id="UP001233836">
    <property type="component" value="Unassembled WGS sequence"/>
</dbReference>
<accession>A0ABT9W6B1</accession>
<evidence type="ECO:0000256" key="4">
    <source>
        <dbReference type="SAM" id="MobiDB-lite"/>
    </source>
</evidence>
<evidence type="ECO:0000256" key="3">
    <source>
        <dbReference type="ARBA" id="ARBA00022729"/>
    </source>
</evidence>
<reference evidence="5 6" key="1">
    <citation type="submission" date="2023-07" db="EMBL/GenBank/DDBJ databases">
        <title>Sorghum-associated microbial communities from plants grown in Nebraska, USA.</title>
        <authorList>
            <person name="Schachtman D."/>
        </authorList>
    </citation>
    <scope>NUCLEOTIDE SEQUENCE [LARGE SCALE GENOMIC DNA]</scope>
    <source>
        <strain evidence="5 6">DS1314</strain>
    </source>
</reference>
<name>A0ABT9W6B1_9BACL</name>
<dbReference type="PANTHER" id="PTHR30061:SF50">
    <property type="entry name" value="MALTOSE_MALTODEXTRIN-BINDING PERIPLASMIC PROTEIN"/>
    <property type="match status" value="1"/>
</dbReference>
<evidence type="ECO:0000256" key="2">
    <source>
        <dbReference type="ARBA" id="ARBA00022448"/>
    </source>
</evidence>
<protein>
    <submittedName>
        <fullName evidence="5">ABC-type glycerol-3-phosphate transport system substrate-binding protein</fullName>
    </submittedName>
</protein>
<feature type="compositionally biased region" description="Polar residues" evidence="4">
    <location>
        <begin position="28"/>
        <end position="47"/>
    </location>
</feature>
<keyword evidence="2" id="KW-0813">Transport</keyword>
<dbReference type="RefSeq" id="WP_307211698.1">
    <property type="nucleotide sequence ID" value="NZ_JAUSTI010000001.1"/>
</dbReference>
<organism evidence="5 6">
    <name type="scientific">Paenibacillus tundrae</name>
    <dbReference type="NCBI Taxonomy" id="528187"/>
    <lineage>
        <taxon>Bacteria</taxon>
        <taxon>Bacillati</taxon>
        <taxon>Bacillota</taxon>
        <taxon>Bacilli</taxon>
        <taxon>Bacillales</taxon>
        <taxon>Paenibacillaceae</taxon>
        <taxon>Paenibacillus</taxon>
    </lineage>
</organism>
<evidence type="ECO:0000313" key="6">
    <source>
        <dbReference type="Proteomes" id="UP001233836"/>
    </source>
</evidence>
<dbReference type="InterPro" id="IPR006059">
    <property type="entry name" value="SBP"/>
</dbReference>
<sequence>MKRRHQIVLFAVLLLSLTILSPSFDFGGSQSSEEGNPDRNTFPNQTSRGEDQHAPVEIVVSMTPEEFLIFQTIANQVADSSNVEIQLRNMEQDTFESVLESEFAVGDSGDVILLDGIEIQNYAKRGYLYPLNGTTLSKSLGETVIPLREMTEWNGYQWAMPFDFDTYVLATRSAFLTKAGLDTLPQREEQWIKLIQQANNAGTKLLSMDSDDIYATSAWLNYFEPGLAMDHMMNGKQGSLLEGEYQQELQLIEQIQPYLQLDAENAEFSEAFQQNVVPMTVMSLSRLLQENKTLVEDTTNLSNQIALTALLPVKSRSFVITTGSSETDGASRWIEGMTSAAVQLEWFQQAHYLPAKQDQMNVQSGKLASLFGKMDIKALLATKAVPSETEITYVPTGKVQQKIKQFIQGQISAIQYMNSIVEIRGLSK</sequence>
<dbReference type="EMBL" id="JAUSTI010000001">
    <property type="protein sequence ID" value="MDQ0168617.1"/>
    <property type="molecule type" value="Genomic_DNA"/>
</dbReference>
<feature type="region of interest" description="Disordered" evidence="4">
    <location>
        <begin position="27"/>
        <end position="52"/>
    </location>
</feature>
<dbReference type="SUPFAM" id="SSF53850">
    <property type="entry name" value="Periplasmic binding protein-like II"/>
    <property type="match status" value="1"/>
</dbReference>
<gene>
    <name evidence="5" type="ORF">J2T19_000054</name>
</gene>
<dbReference type="Pfam" id="PF13416">
    <property type="entry name" value="SBP_bac_8"/>
    <property type="match status" value="1"/>
</dbReference>
<dbReference type="PANTHER" id="PTHR30061">
    <property type="entry name" value="MALTOSE-BINDING PERIPLASMIC PROTEIN"/>
    <property type="match status" value="1"/>
</dbReference>
<keyword evidence="3" id="KW-0732">Signal</keyword>
<dbReference type="Gene3D" id="3.40.190.10">
    <property type="entry name" value="Periplasmic binding protein-like II"/>
    <property type="match status" value="1"/>
</dbReference>
<evidence type="ECO:0000256" key="1">
    <source>
        <dbReference type="ARBA" id="ARBA00008520"/>
    </source>
</evidence>
<proteinExistence type="inferred from homology"/>
<comment type="caution">
    <text evidence="5">The sequence shown here is derived from an EMBL/GenBank/DDBJ whole genome shotgun (WGS) entry which is preliminary data.</text>
</comment>
<keyword evidence="6" id="KW-1185">Reference proteome</keyword>
<evidence type="ECO:0000313" key="5">
    <source>
        <dbReference type="EMBL" id="MDQ0168617.1"/>
    </source>
</evidence>